<evidence type="ECO:0000313" key="1">
    <source>
        <dbReference type="EMBL" id="TNN22345.1"/>
    </source>
</evidence>
<comment type="caution">
    <text evidence="1">The sequence shown here is derived from an EMBL/GenBank/DDBJ whole genome shotgun (WGS) entry which is preliminary data.</text>
</comment>
<dbReference type="OrthoDB" id="8447078at2759"/>
<dbReference type="AlphaFoldDB" id="A0A4Z2E0Q4"/>
<organism evidence="1 2">
    <name type="scientific">Liparis tanakae</name>
    <name type="common">Tanaka's snailfish</name>
    <dbReference type="NCBI Taxonomy" id="230148"/>
    <lineage>
        <taxon>Eukaryota</taxon>
        <taxon>Metazoa</taxon>
        <taxon>Chordata</taxon>
        <taxon>Craniata</taxon>
        <taxon>Vertebrata</taxon>
        <taxon>Euteleostomi</taxon>
        <taxon>Actinopterygii</taxon>
        <taxon>Neopterygii</taxon>
        <taxon>Teleostei</taxon>
        <taxon>Neoteleostei</taxon>
        <taxon>Acanthomorphata</taxon>
        <taxon>Eupercaria</taxon>
        <taxon>Perciformes</taxon>
        <taxon>Cottioidei</taxon>
        <taxon>Cottales</taxon>
        <taxon>Liparidae</taxon>
        <taxon>Liparis</taxon>
    </lineage>
</organism>
<gene>
    <name evidence="1" type="ORF">EYF80_067541</name>
</gene>
<accession>A0A4Z2E0Q4</accession>
<name>A0A4Z2E0Q4_9TELE</name>
<sequence>MGTAPELQGPQWGFLVAGSSPEAVSELLVSGPYQLLRSTPGPGRFTLSWTPSQREAGQSHAVCFVVQAVSQSVPEGRSQRGRHDDITC</sequence>
<keyword evidence="2" id="KW-1185">Reference proteome</keyword>
<protein>
    <submittedName>
        <fullName evidence="1">Uncharacterized protein</fullName>
    </submittedName>
</protein>
<evidence type="ECO:0000313" key="2">
    <source>
        <dbReference type="Proteomes" id="UP000314294"/>
    </source>
</evidence>
<reference evidence="1 2" key="1">
    <citation type="submission" date="2019-03" db="EMBL/GenBank/DDBJ databases">
        <title>First draft genome of Liparis tanakae, snailfish: a comprehensive survey of snailfish specific genes.</title>
        <authorList>
            <person name="Kim W."/>
            <person name="Song I."/>
            <person name="Jeong J.-H."/>
            <person name="Kim D."/>
            <person name="Kim S."/>
            <person name="Ryu S."/>
            <person name="Song J.Y."/>
            <person name="Lee S.K."/>
        </authorList>
    </citation>
    <scope>NUCLEOTIDE SEQUENCE [LARGE SCALE GENOMIC DNA]</scope>
    <source>
        <tissue evidence="1">Muscle</tissue>
    </source>
</reference>
<dbReference type="EMBL" id="SRLO01022975">
    <property type="protein sequence ID" value="TNN22345.1"/>
    <property type="molecule type" value="Genomic_DNA"/>
</dbReference>
<proteinExistence type="predicted"/>
<dbReference type="Proteomes" id="UP000314294">
    <property type="component" value="Unassembled WGS sequence"/>
</dbReference>